<organism evidence="1 2">
    <name type="scientific">Lactobacillus delbrueckii subsp. bulgaricus</name>
    <dbReference type="NCBI Taxonomy" id="1585"/>
    <lineage>
        <taxon>Bacteria</taxon>
        <taxon>Bacillati</taxon>
        <taxon>Bacillota</taxon>
        <taxon>Bacilli</taxon>
        <taxon>Lactobacillales</taxon>
        <taxon>Lactobacillaceae</taxon>
        <taxon>Lactobacillus</taxon>
    </lineage>
</organism>
<accession>A0AAV5PNY3</accession>
<dbReference type="SUPFAM" id="SSF51338">
    <property type="entry name" value="Composite domain of metallo-dependent hydrolases"/>
    <property type="match status" value="1"/>
</dbReference>
<dbReference type="Gene3D" id="2.30.40.10">
    <property type="entry name" value="Urease, subunit C, domain 1"/>
    <property type="match status" value="1"/>
</dbReference>
<gene>
    <name evidence="1" type="ORF">ME0900_14180</name>
</gene>
<dbReference type="InterPro" id="IPR011059">
    <property type="entry name" value="Metal-dep_hydrolase_composite"/>
</dbReference>
<dbReference type="GO" id="GO:0016810">
    <property type="term" value="F:hydrolase activity, acting on carbon-nitrogen (but not peptide) bonds"/>
    <property type="evidence" value="ECO:0007669"/>
    <property type="project" value="InterPro"/>
</dbReference>
<reference evidence="1" key="1">
    <citation type="submission" date="2023-04" db="EMBL/GenBank/DDBJ databases">
        <title>Draft genome sequences of Lactobacillus delbrueckii subsp. bulgaricus ME-900 and ME-901 with improved acid tolerance.</title>
        <authorList>
            <person name="Ishida T."/>
            <person name="Yamamoto E."/>
            <person name="Koizumi A."/>
            <person name="Fujiwara S."/>
            <person name="Makino S."/>
            <person name="Kano H."/>
            <person name="Kimura K."/>
        </authorList>
    </citation>
    <scope>NUCLEOTIDE SEQUENCE</scope>
    <source>
        <strain evidence="1">ME-900</strain>
    </source>
</reference>
<sequence>MNCRTFVNGKIFTGENETAFTDSITVEDGKIVAIGEKAGVKSLIFRDKPSCQV</sequence>
<dbReference type="EMBL" id="BSWK01000022">
    <property type="protein sequence ID" value="GMB87045.1"/>
    <property type="molecule type" value="Genomic_DNA"/>
</dbReference>
<protein>
    <recommendedName>
        <fullName evidence="3">Amidohydrolase</fullName>
    </recommendedName>
</protein>
<evidence type="ECO:0000313" key="2">
    <source>
        <dbReference type="Proteomes" id="UP001165243"/>
    </source>
</evidence>
<comment type="caution">
    <text evidence="1">The sequence shown here is derived from an EMBL/GenBank/DDBJ whole genome shotgun (WGS) entry which is preliminary data.</text>
</comment>
<dbReference type="AlphaFoldDB" id="A0AAV5PNY3"/>
<dbReference type="Proteomes" id="UP001165243">
    <property type="component" value="Unassembled WGS sequence"/>
</dbReference>
<name>A0AAV5PNY3_LACDE</name>
<evidence type="ECO:0008006" key="3">
    <source>
        <dbReference type="Google" id="ProtNLM"/>
    </source>
</evidence>
<proteinExistence type="predicted"/>
<evidence type="ECO:0000313" key="1">
    <source>
        <dbReference type="EMBL" id="GMB87045.1"/>
    </source>
</evidence>